<dbReference type="KEGG" id="plei:Q9312_19190"/>
<dbReference type="AlphaFoldDB" id="A0AA51X8U4"/>
<dbReference type="Proteomes" id="UP001239782">
    <property type="component" value="Plasmid unnamed2"/>
</dbReference>
<keyword evidence="2" id="KW-0614">Plasmid</keyword>
<keyword evidence="1" id="KW-0472">Membrane</keyword>
<organism evidence="2 3">
    <name type="scientific">Pleionea litopenaei</name>
    <dbReference type="NCBI Taxonomy" id="3070815"/>
    <lineage>
        <taxon>Bacteria</taxon>
        <taxon>Pseudomonadati</taxon>
        <taxon>Pseudomonadota</taxon>
        <taxon>Gammaproteobacteria</taxon>
        <taxon>Oceanospirillales</taxon>
        <taxon>Pleioneaceae</taxon>
        <taxon>Pleionea</taxon>
    </lineage>
</organism>
<gene>
    <name evidence="2" type="ORF">Q9312_19190</name>
</gene>
<dbReference type="RefSeq" id="WP_309204603.1">
    <property type="nucleotide sequence ID" value="NZ_CP133550.1"/>
</dbReference>
<feature type="transmembrane region" description="Helical" evidence="1">
    <location>
        <begin position="250"/>
        <end position="270"/>
    </location>
</feature>
<accession>A0AA51X8U4</accession>
<evidence type="ECO:0000256" key="1">
    <source>
        <dbReference type="SAM" id="Phobius"/>
    </source>
</evidence>
<evidence type="ECO:0000313" key="3">
    <source>
        <dbReference type="Proteomes" id="UP001239782"/>
    </source>
</evidence>
<feature type="transmembrane region" description="Helical" evidence="1">
    <location>
        <begin position="226"/>
        <end position="244"/>
    </location>
</feature>
<proteinExistence type="predicted"/>
<sequence length="375" mass="43309">MFDMRDLKQGLEWIEGRTKITIEVCGNNIDIHLYPDYPSEKNRVSLDLCIVYGNRVWVRDLLGNGFSSGIQNKGYGTLLFNIGIQVIYTYFGIAQGNPEANNILVSGKTSSVGDPGNEPAKSECRDRRNGFWSNFGFKLKEPDGFFTPMKAKLSELHARLDGKTENGTLYGLDLEQFWLKGNAPLLFESDIRSLMKLDIESLDLDICPTQDDIEGEWVKAVYWSKIIRKTLFCGLSVVAVYFAFSWLDLLHAFSMSFTAIFICYFLSMYLDERSWRYLPAYKKYNLLQNKRGEIISNARQYIKELEKQHNGFFWRLYQGLRVIDQSLSANIFNEMSEHSKSLYTYFLADRYDDYAKFINMPSITLGLSHQSMPRS</sequence>
<reference evidence="2 3" key="1">
    <citation type="submission" date="2023-08" db="EMBL/GenBank/DDBJ databases">
        <title>Pleionea litopenaei sp. nov., isolated from stomach of juvenile Litopenaeus vannamei.</title>
        <authorList>
            <person name="Rho A.M."/>
            <person name="Hwang C.Y."/>
        </authorList>
    </citation>
    <scope>NUCLEOTIDE SEQUENCE [LARGE SCALE GENOMIC DNA]</scope>
    <source>
        <strain evidence="2 3">HL-JVS1</strain>
        <plasmid evidence="2 3">unnamed2</plasmid>
    </source>
</reference>
<keyword evidence="3" id="KW-1185">Reference proteome</keyword>
<keyword evidence="1" id="KW-0812">Transmembrane</keyword>
<evidence type="ECO:0000313" key="2">
    <source>
        <dbReference type="EMBL" id="WMS89304.1"/>
    </source>
</evidence>
<protein>
    <submittedName>
        <fullName evidence="2">Uncharacterized protein</fullName>
    </submittedName>
</protein>
<dbReference type="EMBL" id="CP133550">
    <property type="protein sequence ID" value="WMS89304.1"/>
    <property type="molecule type" value="Genomic_DNA"/>
</dbReference>
<name>A0AA51X8U4_9GAMM</name>
<keyword evidence="1" id="KW-1133">Transmembrane helix</keyword>
<geneLocation type="plasmid" evidence="2 3">
    <name>unnamed2</name>
</geneLocation>